<organism evidence="1 2">
    <name type="scientific">Musa troglodytarum</name>
    <name type="common">fe'i banana</name>
    <dbReference type="NCBI Taxonomy" id="320322"/>
    <lineage>
        <taxon>Eukaryota</taxon>
        <taxon>Viridiplantae</taxon>
        <taxon>Streptophyta</taxon>
        <taxon>Embryophyta</taxon>
        <taxon>Tracheophyta</taxon>
        <taxon>Spermatophyta</taxon>
        <taxon>Magnoliopsida</taxon>
        <taxon>Liliopsida</taxon>
        <taxon>Zingiberales</taxon>
        <taxon>Musaceae</taxon>
        <taxon>Musa</taxon>
    </lineage>
</organism>
<evidence type="ECO:0000313" key="1">
    <source>
        <dbReference type="EMBL" id="URD72557.1"/>
    </source>
</evidence>
<dbReference type="Proteomes" id="UP001055439">
    <property type="component" value="Chromosome 1"/>
</dbReference>
<reference evidence="1" key="1">
    <citation type="submission" date="2022-05" db="EMBL/GenBank/DDBJ databases">
        <title>The Musa troglodytarum L. genome provides insights into the mechanism of non-climacteric behaviour and enrichment of carotenoids.</title>
        <authorList>
            <person name="Wang J."/>
        </authorList>
    </citation>
    <scope>NUCLEOTIDE SEQUENCE</scope>
    <source>
        <tissue evidence="1">Leaf</tissue>
    </source>
</reference>
<name>A0A9E7J9V3_9LILI</name>
<dbReference type="EMBL" id="CP097502">
    <property type="protein sequence ID" value="URD72557.1"/>
    <property type="molecule type" value="Genomic_DNA"/>
</dbReference>
<protein>
    <submittedName>
        <fullName evidence="1">Uncharacterized protein</fullName>
    </submittedName>
</protein>
<accession>A0A9E7J9V3</accession>
<dbReference type="AlphaFoldDB" id="A0A9E7J9V3"/>
<evidence type="ECO:0000313" key="2">
    <source>
        <dbReference type="Proteomes" id="UP001055439"/>
    </source>
</evidence>
<keyword evidence="2" id="KW-1185">Reference proteome</keyword>
<proteinExistence type="predicted"/>
<sequence>MDFMHTAQGSNVPLIAQLLLCFLRAAPFLFHCN</sequence>
<gene>
    <name evidence="1" type="ORF">MUK42_08914</name>
</gene>